<proteinExistence type="predicted"/>
<dbReference type="AlphaFoldDB" id="A0A420E4X1"/>
<dbReference type="Proteomes" id="UP000285780">
    <property type="component" value="Unassembled WGS sequence"/>
</dbReference>
<keyword evidence="2" id="KW-1185">Reference proteome</keyword>
<name>A0A420E4X1_9FLAO</name>
<gene>
    <name evidence="1" type="ORF">C8N26_0490</name>
</gene>
<sequence>MINWELLKSKVYDWDGSWRDIYILNTNVYDWEKLIVFLNQHCKLAWYNIDTDKNDCKIDLSQIKNGWNSGEGLLSVAKIFIKDKIQINLHFFTPEEIEFDIDPREFNSIEDHNELMKLLIDISLNVGKQLIITAENHSDYSLITVDKNKIIINPDLI</sequence>
<evidence type="ECO:0000313" key="2">
    <source>
        <dbReference type="Proteomes" id="UP000285780"/>
    </source>
</evidence>
<reference evidence="1 2" key="1">
    <citation type="submission" date="2018-09" db="EMBL/GenBank/DDBJ databases">
        <title>Genomic Encyclopedia of Archaeal and Bacterial Type Strains, Phase II (KMG-II): from individual species to whole genera.</title>
        <authorList>
            <person name="Goeker M."/>
        </authorList>
    </citation>
    <scope>NUCLEOTIDE SEQUENCE [LARGE SCALE GENOMIC DNA]</scope>
    <source>
        <strain evidence="1 2">DSM 16505</strain>
    </source>
</reference>
<accession>A0A420E4X1</accession>
<protein>
    <submittedName>
        <fullName evidence="1">Uncharacterized protein</fullName>
    </submittedName>
</protein>
<dbReference type="RefSeq" id="WP_120185859.1">
    <property type="nucleotide sequence ID" value="NZ_RAQM01000006.1"/>
</dbReference>
<dbReference type="EMBL" id="RAQM01000006">
    <property type="protein sequence ID" value="RKF05090.1"/>
    <property type="molecule type" value="Genomic_DNA"/>
</dbReference>
<evidence type="ECO:0000313" key="1">
    <source>
        <dbReference type="EMBL" id="RKF05090.1"/>
    </source>
</evidence>
<organism evidence="1 2">
    <name type="scientific">Tenacibaculum lutimaris</name>
    <dbReference type="NCBI Taxonomy" id="285258"/>
    <lineage>
        <taxon>Bacteria</taxon>
        <taxon>Pseudomonadati</taxon>
        <taxon>Bacteroidota</taxon>
        <taxon>Flavobacteriia</taxon>
        <taxon>Flavobacteriales</taxon>
        <taxon>Flavobacteriaceae</taxon>
        <taxon>Tenacibaculum</taxon>
    </lineage>
</organism>
<comment type="caution">
    <text evidence="1">The sequence shown here is derived from an EMBL/GenBank/DDBJ whole genome shotgun (WGS) entry which is preliminary data.</text>
</comment>